<dbReference type="KEGG" id="mbe:MBM_07171"/>
<feature type="region of interest" description="Disordered" evidence="6">
    <location>
        <begin position="222"/>
        <end position="244"/>
    </location>
</feature>
<sequence>MLPRNPPVDYRGSVASTGNAAVLWPAPLGSRTRENVLVLTVVEPEHVIYRYLTTQCSAQEDGYLQLDTVKIRPRPIGSFEDLMGEGDLYRTETISDLTDTLYLPRGFPSSVRGLRGRDSVSVRRAVNALFKSALDSGSKVPVAAGDNRRLSDSRPREHHGYSKRSSGRAYDSQGKRHGSKSEALVPTLVPAFVAAHHQADALKILGRIMPTVSKNILSLDSRRNSSNKAAHPGKPCPQLSVGTEKRTPPILETSHHPEAAMVMARINISRGSGGGYGRDQKKINREESTETREEVENLKRGRARQAPLARPYYFTSNCISVERADIRTGGRRLPSLPNAWHQQMQRTMFSSSRPTSPKNYGTIENSDTESSQSDDRSPHGTDYQAQALQNQHQEPLYDRARRRSFIEEDEDPMLMKPPTVQKAEAVTWMSLPHKSQLAILVFARFSEPLVNTSLRSYLFYQLRSFDQSLPASTIASQAGIMQGSFAAAQLMTAMLWGRYSDRGGRKRVLLIGLSGTMISVLGFGFSTTFWQALVFRMLGGALNGNVGVMRTMISEIVREKKYQSRAFLILPMVANIGSIIGPIMGGITSDPVANYPAWFGGNRFLEKFPYSPPNLLSAMYLCCAALAVVFGLEETHEAYAHLQDRGISFRQKLSAAIRRIFRGKRDGYKPVFAAQLDGQISHVVEYDPDTKARKRVAPRYRNKLPFRRIFTYNVICTLLCHALMSLSMGTFQSVWYSFLSTPVFDPATSSPDDHPHLPFVFTGGIGLPPRSVGFASAILGSIGITLQLFLYPHVNQRLGTVRSWRIFLYCFPVVYIVVPFLSLIPSTTPPPGQKTGLPIWIALTSVLLVRVVGRTFASPATTILINNCSPHPSVLGTIHGIGQSASSAARTVGPAMGGWLYGVGLRTGVVGLVFWILACVAVFSIVASHWVREGDGHEIRLEGDDEAEAEAAAENAPLLRK</sequence>
<keyword evidence="2" id="KW-0813">Transport</keyword>
<evidence type="ECO:0000256" key="4">
    <source>
        <dbReference type="ARBA" id="ARBA00022989"/>
    </source>
</evidence>
<evidence type="ECO:0000256" key="2">
    <source>
        <dbReference type="ARBA" id="ARBA00022448"/>
    </source>
</evidence>
<dbReference type="PROSITE" id="PS50850">
    <property type="entry name" value="MFS"/>
    <property type="match status" value="1"/>
</dbReference>
<dbReference type="EMBL" id="JH921445">
    <property type="protein sequence ID" value="EKD14450.1"/>
    <property type="molecule type" value="Genomic_DNA"/>
</dbReference>
<evidence type="ECO:0000313" key="9">
    <source>
        <dbReference type="EMBL" id="EKD14450.1"/>
    </source>
</evidence>
<reference evidence="9 10" key="1">
    <citation type="journal article" date="2012" name="BMC Genomics">
        <title>Sequencing the genome of Marssonina brunnea reveals fungus-poplar co-evolution.</title>
        <authorList>
            <person name="Zhu S."/>
            <person name="Cao Y.-Z."/>
            <person name="Jiang C."/>
            <person name="Tan B.-Y."/>
            <person name="Wang Z."/>
            <person name="Feng S."/>
            <person name="Zhang L."/>
            <person name="Su X.-H."/>
            <person name="Brejova B."/>
            <person name="Vinar T."/>
            <person name="Xu M."/>
            <person name="Wang M.-X."/>
            <person name="Zhang S.-G."/>
            <person name="Huang M.-R."/>
            <person name="Wu R."/>
            <person name="Zhou Y."/>
        </authorList>
    </citation>
    <scope>NUCLEOTIDE SEQUENCE [LARGE SCALE GENOMIC DNA]</scope>
    <source>
        <strain evidence="9 10">MB_m1</strain>
    </source>
</reference>
<dbReference type="InterPro" id="IPR036259">
    <property type="entry name" value="MFS_trans_sf"/>
</dbReference>
<dbReference type="Proteomes" id="UP000006753">
    <property type="component" value="Unassembled WGS sequence"/>
</dbReference>
<keyword evidence="4 7" id="KW-1133">Transmembrane helix</keyword>
<dbReference type="InterPro" id="IPR011701">
    <property type="entry name" value="MFS"/>
</dbReference>
<keyword evidence="3 7" id="KW-0812">Transmembrane</keyword>
<feature type="transmembrane region" description="Helical" evidence="7">
    <location>
        <begin position="565"/>
        <end position="587"/>
    </location>
</feature>
<evidence type="ECO:0000256" key="5">
    <source>
        <dbReference type="ARBA" id="ARBA00023136"/>
    </source>
</evidence>
<keyword evidence="10" id="KW-1185">Reference proteome</keyword>
<dbReference type="AlphaFoldDB" id="K1WAX9"/>
<feature type="transmembrane region" description="Helical" evidence="7">
    <location>
        <begin position="837"/>
        <end position="857"/>
    </location>
</feature>
<dbReference type="InterPro" id="IPR020846">
    <property type="entry name" value="MFS_dom"/>
</dbReference>
<dbReference type="CDD" id="cd17330">
    <property type="entry name" value="MFS_SLC46_TetA_like"/>
    <property type="match status" value="1"/>
</dbReference>
<dbReference type="PANTHER" id="PTHR23504">
    <property type="entry name" value="MAJOR FACILITATOR SUPERFAMILY DOMAIN-CONTAINING PROTEIN 10"/>
    <property type="match status" value="1"/>
</dbReference>
<feature type="region of interest" description="Disordered" evidence="6">
    <location>
        <begin position="270"/>
        <end position="301"/>
    </location>
</feature>
<feature type="transmembrane region" description="Helical" evidence="7">
    <location>
        <begin position="508"/>
        <end position="527"/>
    </location>
</feature>
<name>K1WAX9_MARBU</name>
<dbReference type="PANTHER" id="PTHR23504:SF6">
    <property type="entry name" value="MULTIDRUG TRANSPORTER, PUTATIVE (AFU_ORTHOLOGUE AFUA_4G08740)-RELATED"/>
    <property type="match status" value="1"/>
</dbReference>
<accession>K1WAX9</accession>
<feature type="compositionally biased region" description="Basic and acidic residues" evidence="6">
    <location>
        <begin position="278"/>
        <end position="299"/>
    </location>
</feature>
<organism evidence="9 10">
    <name type="scientific">Marssonina brunnea f. sp. multigermtubi (strain MB_m1)</name>
    <name type="common">Marssonina leaf spot fungus</name>
    <dbReference type="NCBI Taxonomy" id="1072389"/>
    <lineage>
        <taxon>Eukaryota</taxon>
        <taxon>Fungi</taxon>
        <taxon>Dikarya</taxon>
        <taxon>Ascomycota</taxon>
        <taxon>Pezizomycotina</taxon>
        <taxon>Leotiomycetes</taxon>
        <taxon>Helotiales</taxon>
        <taxon>Drepanopezizaceae</taxon>
        <taxon>Drepanopeziza</taxon>
    </lineage>
</organism>
<comment type="subcellular location">
    <subcellularLocation>
        <location evidence="1">Membrane</location>
        <topology evidence="1">Multi-pass membrane protein</topology>
    </subcellularLocation>
</comment>
<feature type="transmembrane region" description="Helical" evidence="7">
    <location>
        <begin position="909"/>
        <end position="931"/>
    </location>
</feature>
<evidence type="ECO:0000313" key="10">
    <source>
        <dbReference type="Proteomes" id="UP000006753"/>
    </source>
</evidence>
<dbReference type="GO" id="GO:0022857">
    <property type="term" value="F:transmembrane transporter activity"/>
    <property type="evidence" value="ECO:0007669"/>
    <property type="project" value="InterPro"/>
</dbReference>
<dbReference type="GeneID" id="18763106"/>
<evidence type="ECO:0000256" key="6">
    <source>
        <dbReference type="SAM" id="MobiDB-lite"/>
    </source>
</evidence>
<evidence type="ECO:0000256" key="1">
    <source>
        <dbReference type="ARBA" id="ARBA00004141"/>
    </source>
</evidence>
<proteinExistence type="predicted"/>
<dbReference type="eggNOG" id="KOG2615">
    <property type="taxonomic scope" value="Eukaryota"/>
</dbReference>
<dbReference type="HOGENOM" id="CLU_307558_0_0_1"/>
<keyword evidence="5 7" id="KW-0472">Membrane</keyword>
<dbReference type="InParanoid" id="K1WAX9"/>
<feature type="transmembrane region" description="Helical" evidence="7">
    <location>
        <begin position="806"/>
        <end position="825"/>
    </location>
</feature>
<feature type="domain" description="Major facilitator superfamily (MFS) profile" evidence="8">
    <location>
        <begin position="436"/>
        <end position="936"/>
    </location>
</feature>
<feature type="compositionally biased region" description="Polar residues" evidence="6">
    <location>
        <begin position="343"/>
        <end position="371"/>
    </location>
</feature>
<protein>
    <submittedName>
        <fullName evidence="9">Major facilitator superfamily transporter</fullName>
    </submittedName>
</protein>
<feature type="compositionally biased region" description="Basic and acidic residues" evidence="6">
    <location>
        <begin position="146"/>
        <end position="160"/>
    </location>
</feature>
<dbReference type="Pfam" id="PF07690">
    <property type="entry name" value="MFS_1"/>
    <property type="match status" value="1"/>
</dbReference>
<feature type="region of interest" description="Disordered" evidence="6">
    <location>
        <begin position="138"/>
        <end position="182"/>
    </location>
</feature>
<dbReference type="OrthoDB" id="10262656at2759"/>
<feature type="transmembrane region" description="Helical" evidence="7">
    <location>
        <begin position="709"/>
        <end position="731"/>
    </location>
</feature>
<evidence type="ECO:0000259" key="8">
    <source>
        <dbReference type="PROSITE" id="PS50850"/>
    </source>
</evidence>
<gene>
    <name evidence="9" type="ORF">MBM_07171</name>
</gene>
<feature type="transmembrane region" description="Helical" evidence="7">
    <location>
        <begin position="615"/>
        <end position="632"/>
    </location>
</feature>
<feature type="region of interest" description="Disordered" evidence="6">
    <location>
        <begin position="343"/>
        <end position="382"/>
    </location>
</feature>
<dbReference type="Gene3D" id="1.20.1250.20">
    <property type="entry name" value="MFS general substrate transporter like domains"/>
    <property type="match status" value="1"/>
</dbReference>
<dbReference type="GO" id="GO:0016020">
    <property type="term" value="C:membrane"/>
    <property type="evidence" value="ECO:0007669"/>
    <property type="project" value="UniProtKB-SubCell"/>
</dbReference>
<dbReference type="SUPFAM" id="SSF103473">
    <property type="entry name" value="MFS general substrate transporter"/>
    <property type="match status" value="1"/>
</dbReference>
<evidence type="ECO:0000256" key="3">
    <source>
        <dbReference type="ARBA" id="ARBA00022692"/>
    </source>
</evidence>
<feature type="transmembrane region" description="Helical" evidence="7">
    <location>
        <begin position="772"/>
        <end position="794"/>
    </location>
</feature>
<evidence type="ECO:0000256" key="7">
    <source>
        <dbReference type="SAM" id="Phobius"/>
    </source>
</evidence>